<keyword evidence="2" id="KW-1185">Reference proteome</keyword>
<dbReference type="OrthoDB" id="958637at2"/>
<dbReference type="Proteomes" id="UP000249016">
    <property type="component" value="Unassembled WGS sequence"/>
</dbReference>
<proteinExistence type="predicted"/>
<dbReference type="AlphaFoldDB" id="A0A327NF48"/>
<gene>
    <name evidence="1" type="ORF">HMF3257_01215</name>
</gene>
<dbReference type="EMBL" id="QLII01000001">
    <property type="protein sequence ID" value="RAI73393.1"/>
    <property type="molecule type" value="Genomic_DNA"/>
</dbReference>
<dbReference type="RefSeq" id="WP_111340273.1">
    <property type="nucleotide sequence ID" value="NZ_QLII01000001.1"/>
</dbReference>
<reference evidence="1 2" key="1">
    <citation type="submission" date="2018-06" db="EMBL/GenBank/DDBJ databases">
        <title>Spirosoma sp. HMF3257 Genome sequencing and assembly.</title>
        <authorList>
            <person name="Kang H."/>
            <person name="Cha I."/>
            <person name="Kim H."/>
            <person name="Kang J."/>
            <person name="Joh K."/>
        </authorList>
    </citation>
    <scope>NUCLEOTIDE SEQUENCE [LARGE SCALE GENOMIC DNA]</scope>
    <source>
        <strain evidence="1 2">HMF3257</strain>
    </source>
</reference>
<name>A0A327NF48_9BACT</name>
<comment type="caution">
    <text evidence="1">The sequence shown here is derived from an EMBL/GenBank/DDBJ whole genome shotgun (WGS) entry which is preliminary data.</text>
</comment>
<organism evidence="1 2">
    <name type="scientific">Spirosoma telluris</name>
    <dbReference type="NCBI Taxonomy" id="2183553"/>
    <lineage>
        <taxon>Bacteria</taxon>
        <taxon>Pseudomonadati</taxon>
        <taxon>Bacteroidota</taxon>
        <taxon>Cytophagia</taxon>
        <taxon>Cytophagales</taxon>
        <taxon>Cytophagaceae</taxon>
        <taxon>Spirosoma</taxon>
    </lineage>
</organism>
<evidence type="ECO:0000313" key="2">
    <source>
        <dbReference type="Proteomes" id="UP000249016"/>
    </source>
</evidence>
<evidence type="ECO:0000313" key="1">
    <source>
        <dbReference type="EMBL" id="RAI73393.1"/>
    </source>
</evidence>
<protein>
    <submittedName>
        <fullName evidence="1">Uncharacterized protein</fullName>
    </submittedName>
</protein>
<accession>A0A327NF48</accession>
<sequence>MILDERARTVFSSISEPLICFWGAKASQVRDVYEAYTSLWASTPSEEQAREIYDSLVAIALAEDKCYPIHWLLTELRFEAFAAATGDRKWAALMDLTHGKRVKNDAELDLYNERLIREL</sequence>